<name>A0ABP7U5E4_9SPHN</name>
<protein>
    <submittedName>
        <fullName evidence="2">Photosynthetic complex assembly protein PuhC</fullName>
    </submittedName>
</protein>
<keyword evidence="3" id="KW-1185">Reference proteome</keyword>
<dbReference type="Proteomes" id="UP001424459">
    <property type="component" value="Unassembled WGS sequence"/>
</dbReference>
<comment type="caution">
    <text evidence="2">The sequence shown here is derived from an EMBL/GenBank/DDBJ whole genome shotgun (WGS) entry which is preliminary data.</text>
</comment>
<sequence>MNELEHHSHENMIPPGALKAACALIICVLVLVSAVRFGLVDVGPSPAEARLAAHEQPVAQRLLRFDDGAGGKVLVSDAGNGRQVAAIGTEGSGFIRGVMRGLARERHLNRQGPAAPFALASWPDGALTLTDTATGRVIELGSFGPTNRASFAAFLAPETRS</sequence>
<feature type="transmembrane region" description="Helical" evidence="1">
    <location>
        <begin position="20"/>
        <end position="39"/>
    </location>
</feature>
<accession>A0ABP7U5E4</accession>
<proteinExistence type="predicted"/>
<organism evidence="2 3">
    <name type="scientific">Sphingomonas rosea</name>
    <dbReference type="NCBI Taxonomy" id="335605"/>
    <lineage>
        <taxon>Bacteria</taxon>
        <taxon>Pseudomonadati</taxon>
        <taxon>Pseudomonadota</taxon>
        <taxon>Alphaproteobacteria</taxon>
        <taxon>Sphingomonadales</taxon>
        <taxon>Sphingomonadaceae</taxon>
        <taxon>Sphingomonas</taxon>
    </lineage>
</organism>
<dbReference type="InterPro" id="IPR017495">
    <property type="entry name" value="PuhC"/>
</dbReference>
<reference evidence="3" key="1">
    <citation type="journal article" date="2019" name="Int. J. Syst. Evol. Microbiol.">
        <title>The Global Catalogue of Microorganisms (GCM) 10K type strain sequencing project: providing services to taxonomists for standard genome sequencing and annotation.</title>
        <authorList>
            <consortium name="The Broad Institute Genomics Platform"/>
            <consortium name="The Broad Institute Genome Sequencing Center for Infectious Disease"/>
            <person name="Wu L."/>
            <person name="Ma J."/>
        </authorList>
    </citation>
    <scope>NUCLEOTIDE SEQUENCE [LARGE SCALE GENOMIC DNA]</scope>
    <source>
        <strain evidence="3">JCM 17564</strain>
    </source>
</reference>
<evidence type="ECO:0000313" key="3">
    <source>
        <dbReference type="Proteomes" id="UP001424459"/>
    </source>
</evidence>
<evidence type="ECO:0000256" key="1">
    <source>
        <dbReference type="SAM" id="Phobius"/>
    </source>
</evidence>
<keyword evidence="1" id="KW-0812">Transmembrane</keyword>
<dbReference type="EMBL" id="BAABBR010000001">
    <property type="protein sequence ID" value="GAA4036262.1"/>
    <property type="molecule type" value="Genomic_DNA"/>
</dbReference>
<keyword evidence="1" id="KW-0472">Membrane</keyword>
<dbReference type="NCBIfam" id="TIGR03054">
    <property type="entry name" value="photo_alph_chp1"/>
    <property type="match status" value="1"/>
</dbReference>
<dbReference type="RefSeq" id="WP_344696511.1">
    <property type="nucleotide sequence ID" value="NZ_BAABBR010000001.1"/>
</dbReference>
<evidence type="ECO:0000313" key="2">
    <source>
        <dbReference type="EMBL" id="GAA4036262.1"/>
    </source>
</evidence>
<keyword evidence="1" id="KW-1133">Transmembrane helix</keyword>
<gene>
    <name evidence="2" type="primary">puhC</name>
    <name evidence="2" type="ORF">GCM10022281_15980</name>
</gene>